<protein>
    <submittedName>
        <fullName evidence="1">Uncharacterized protein</fullName>
    </submittedName>
</protein>
<organism evidence="1 2">
    <name type="scientific">Coleophoma cylindrospora</name>
    <dbReference type="NCBI Taxonomy" id="1849047"/>
    <lineage>
        <taxon>Eukaryota</taxon>
        <taxon>Fungi</taxon>
        <taxon>Dikarya</taxon>
        <taxon>Ascomycota</taxon>
        <taxon>Pezizomycotina</taxon>
        <taxon>Leotiomycetes</taxon>
        <taxon>Helotiales</taxon>
        <taxon>Dermateaceae</taxon>
        <taxon>Coleophoma</taxon>
    </lineage>
</organism>
<dbReference type="OrthoDB" id="5376287at2759"/>
<dbReference type="AlphaFoldDB" id="A0A3D8QP99"/>
<gene>
    <name evidence="1" type="ORF">BP6252_10819</name>
</gene>
<accession>A0A3D8QP99</accession>
<dbReference type="EMBL" id="PDLM01000013">
    <property type="protein sequence ID" value="RDW63274.1"/>
    <property type="molecule type" value="Genomic_DNA"/>
</dbReference>
<dbReference type="PANTHER" id="PTHR37540">
    <property type="entry name" value="TRANSCRIPTION FACTOR (ACR-2), PUTATIVE-RELATED-RELATED"/>
    <property type="match status" value="1"/>
</dbReference>
<dbReference type="STRING" id="1849047.A0A3D8QP99"/>
<name>A0A3D8QP99_9HELO</name>
<proteinExistence type="predicted"/>
<dbReference type="PANTHER" id="PTHR37540:SF5">
    <property type="entry name" value="TRANSCRIPTION FACTOR DOMAIN-CONTAINING PROTEIN"/>
    <property type="match status" value="1"/>
</dbReference>
<reference evidence="1 2" key="1">
    <citation type="journal article" date="2018" name="IMA Fungus">
        <title>IMA Genome-F 9: Draft genome sequence of Annulohypoxylon stygium, Aspergillus mulundensis, Berkeleyomyces basicola (syn. Thielaviopsis basicola), Ceratocystis smalleyi, two Cercospora beticola strains, Coleophoma cylindrospora, Fusarium fracticaudum, Phialophora cf. hyalina, and Morchella septimelata.</title>
        <authorList>
            <person name="Wingfield B.D."/>
            <person name="Bills G.F."/>
            <person name="Dong Y."/>
            <person name="Huang W."/>
            <person name="Nel W.J."/>
            <person name="Swalarsk-Parry B.S."/>
            <person name="Vaghefi N."/>
            <person name="Wilken P.M."/>
            <person name="An Z."/>
            <person name="de Beer Z.W."/>
            <person name="De Vos L."/>
            <person name="Chen L."/>
            <person name="Duong T.A."/>
            <person name="Gao Y."/>
            <person name="Hammerbacher A."/>
            <person name="Kikkert J.R."/>
            <person name="Li Y."/>
            <person name="Li H."/>
            <person name="Li K."/>
            <person name="Li Q."/>
            <person name="Liu X."/>
            <person name="Ma X."/>
            <person name="Naidoo K."/>
            <person name="Pethybridge S.J."/>
            <person name="Sun J."/>
            <person name="Steenkamp E.T."/>
            <person name="van der Nest M.A."/>
            <person name="van Wyk S."/>
            <person name="Wingfield M.J."/>
            <person name="Xiong C."/>
            <person name="Yue Q."/>
            <person name="Zhang X."/>
        </authorList>
    </citation>
    <scope>NUCLEOTIDE SEQUENCE [LARGE SCALE GENOMIC DNA]</scope>
    <source>
        <strain evidence="1 2">BP6252</strain>
    </source>
</reference>
<evidence type="ECO:0000313" key="1">
    <source>
        <dbReference type="EMBL" id="RDW63274.1"/>
    </source>
</evidence>
<evidence type="ECO:0000313" key="2">
    <source>
        <dbReference type="Proteomes" id="UP000256645"/>
    </source>
</evidence>
<dbReference type="Proteomes" id="UP000256645">
    <property type="component" value="Unassembled WGS sequence"/>
</dbReference>
<comment type="caution">
    <text evidence="1">The sequence shown here is derived from an EMBL/GenBank/DDBJ whole genome shotgun (WGS) entry which is preliminary data.</text>
</comment>
<sequence>MAGLDGSSGKSSEMLFISSSDIKKADPATRKLIRSHVMRGRKVKTSAPNKAQRMPIRRTTAARSPAVQVQLQELFDKYTQLVPGRVGSNFSCIDFPISPVASKVIFPLMAAISFPRDNQGWLYLIDVDTAALHITIFAIESFIDKILRHQVNSVNLPARLHFQEGLRLLRGRLLSEDDDTRISDSTMGVVLKLAGAAHFDGDFATSKHHMNGLRRMVDLRGGLDVFQGKYLLEEMLRCDLGIAILNGSDPVFYYRPTEPVINYPERLLVASHDKICFNDGIELIQIMDHDLAIAWQVLRRFCFMVNVGTQTQRLMAPELVYETMTAVTYRLLHMHFADDSIAEAIRNGLLAFSYHIFLQWQDIKLPYDYFPTTYKDCILGLENIDGVSSQLVLWLLMTGANAVFNVSDEAWLRKYLREYIHRCQVKNWNGMRDVLKSFMWIELLDEQPEKQIYELLQLDHGKTESGN</sequence>
<keyword evidence="2" id="KW-1185">Reference proteome</keyword>